<evidence type="ECO:0000313" key="4">
    <source>
        <dbReference type="Proteomes" id="UP000325313"/>
    </source>
</evidence>
<comment type="caution">
    <text evidence="2">The sequence shown here is derived from an EMBL/GenBank/DDBJ whole genome shotgun (WGS) entry which is preliminary data.</text>
</comment>
<sequence length="114" mass="12961">MRTDNSAVVSPELVDNIGLGFTRALRLEKLMFRNRQLLLPPSAFNLTQRRTRLLSRQKRNAHLCSACSISDRPSYHRRIHILHTTESSAIGKALDQLTSGNSLTWSKYLILESV</sequence>
<dbReference type="AlphaFoldDB" id="A0A5B0RG27"/>
<dbReference type="EMBL" id="VSWC01000029">
    <property type="protein sequence ID" value="KAA1107521.1"/>
    <property type="molecule type" value="Genomic_DNA"/>
</dbReference>
<evidence type="ECO:0000313" key="3">
    <source>
        <dbReference type="Proteomes" id="UP000324748"/>
    </source>
</evidence>
<organism evidence="2 4">
    <name type="scientific">Puccinia graminis f. sp. tritici</name>
    <dbReference type="NCBI Taxonomy" id="56615"/>
    <lineage>
        <taxon>Eukaryota</taxon>
        <taxon>Fungi</taxon>
        <taxon>Dikarya</taxon>
        <taxon>Basidiomycota</taxon>
        <taxon>Pucciniomycotina</taxon>
        <taxon>Pucciniomycetes</taxon>
        <taxon>Pucciniales</taxon>
        <taxon>Pucciniaceae</taxon>
        <taxon>Puccinia</taxon>
    </lineage>
</organism>
<dbReference type="Proteomes" id="UP000324748">
    <property type="component" value="Unassembled WGS sequence"/>
</dbReference>
<gene>
    <name evidence="1" type="ORF">PGT21_017346</name>
    <name evidence="2" type="ORF">PGTUg99_028363</name>
</gene>
<name>A0A5B0RG27_PUCGR</name>
<proteinExistence type="predicted"/>
<keyword evidence="3" id="KW-1185">Reference proteome</keyword>
<protein>
    <submittedName>
        <fullName evidence="2">Uncharacterized protein</fullName>
    </submittedName>
</protein>
<reference evidence="3 4" key="1">
    <citation type="submission" date="2019-05" db="EMBL/GenBank/DDBJ databases">
        <title>Emergence of the Ug99 lineage of the wheat stem rust pathogen through somatic hybridization.</title>
        <authorList>
            <person name="Li F."/>
            <person name="Upadhyaya N.M."/>
            <person name="Sperschneider J."/>
            <person name="Matny O."/>
            <person name="Nguyen-Phuc H."/>
            <person name="Mago R."/>
            <person name="Raley C."/>
            <person name="Miller M.E."/>
            <person name="Silverstein K.A.T."/>
            <person name="Henningsen E."/>
            <person name="Hirsch C.D."/>
            <person name="Visser B."/>
            <person name="Pretorius Z.A."/>
            <person name="Steffenson B.J."/>
            <person name="Schwessinger B."/>
            <person name="Dodds P.N."/>
            <person name="Figueroa M."/>
        </authorList>
    </citation>
    <scope>NUCLEOTIDE SEQUENCE [LARGE SCALE GENOMIC DNA]</scope>
    <source>
        <strain evidence="1">21-0</strain>
        <strain evidence="2 4">Ug99</strain>
    </source>
</reference>
<evidence type="ECO:0000313" key="1">
    <source>
        <dbReference type="EMBL" id="KAA1107521.1"/>
    </source>
</evidence>
<dbReference type="Proteomes" id="UP000325313">
    <property type="component" value="Unassembled WGS sequence"/>
</dbReference>
<accession>A0A5B0RG27</accession>
<evidence type="ECO:0000313" key="2">
    <source>
        <dbReference type="EMBL" id="KAA1124677.1"/>
    </source>
</evidence>
<dbReference type="EMBL" id="VDEP01000203">
    <property type="protein sequence ID" value="KAA1124677.1"/>
    <property type="molecule type" value="Genomic_DNA"/>
</dbReference>